<keyword evidence="2 10" id="KW-0813">Transport</keyword>
<dbReference type="InterPro" id="IPR012910">
    <property type="entry name" value="Plug_dom"/>
</dbReference>
<reference evidence="14 15" key="1">
    <citation type="submission" date="2024-09" db="EMBL/GenBank/DDBJ databases">
        <authorList>
            <person name="Sun Q."/>
            <person name="Mori K."/>
        </authorList>
    </citation>
    <scope>NUCLEOTIDE SEQUENCE [LARGE SCALE GENOMIC DNA]</scope>
    <source>
        <strain evidence="14 15">CECT 8300</strain>
    </source>
</reference>
<comment type="subcellular location">
    <subcellularLocation>
        <location evidence="1 10">Cell outer membrane</location>
        <topology evidence="1 10">Multi-pass membrane protein</topology>
    </subcellularLocation>
</comment>
<dbReference type="RefSeq" id="WP_290267689.1">
    <property type="nucleotide sequence ID" value="NZ_JAUFQP010000001.1"/>
</dbReference>
<dbReference type="InterPro" id="IPR000531">
    <property type="entry name" value="Beta-barrel_TonB"/>
</dbReference>
<evidence type="ECO:0000256" key="8">
    <source>
        <dbReference type="ARBA" id="ARBA00023170"/>
    </source>
</evidence>
<evidence type="ECO:0000313" key="14">
    <source>
        <dbReference type="EMBL" id="MFB9106174.1"/>
    </source>
</evidence>
<evidence type="ECO:0000256" key="11">
    <source>
        <dbReference type="RuleBase" id="RU003357"/>
    </source>
</evidence>
<dbReference type="PANTHER" id="PTHR30069">
    <property type="entry name" value="TONB-DEPENDENT OUTER MEMBRANE RECEPTOR"/>
    <property type="match status" value="1"/>
</dbReference>
<keyword evidence="8 14" id="KW-0675">Receptor</keyword>
<evidence type="ECO:0000256" key="9">
    <source>
        <dbReference type="ARBA" id="ARBA00023237"/>
    </source>
</evidence>
<comment type="similarity">
    <text evidence="10 11">Belongs to the TonB-dependent receptor family.</text>
</comment>
<feature type="domain" description="TonB-dependent receptor-like beta-barrel" evidence="12">
    <location>
        <begin position="324"/>
        <end position="762"/>
    </location>
</feature>
<dbReference type="EMBL" id="JBHMFA010000015">
    <property type="protein sequence ID" value="MFB9106174.1"/>
    <property type="molecule type" value="Genomic_DNA"/>
</dbReference>
<dbReference type="InterPro" id="IPR008969">
    <property type="entry name" value="CarboxyPept-like_regulatory"/>
</dbReference>
<dbReference type="InterPro" id="IPR039426">
    <property type="entry name" value="TonB-dep_rcpt-like"/>
</dbReference>
<gene>
    <name evidence="14" type="ORF">ACFFU1_14820</name>
</gene>
<keyword evidence="5" id="KW-0732">Signal</keyword>
<dbReference type="Pfam" id="PF07715">
    <property type="entry name" value="Plug"/>
    <property type="match status" value="1"/>
</dbReference>
<evidence type="ECO:0000313" key="15">
    <source>
        <dbReference type="Proteomes" id="UP001589590"/>
    </source>
</evidence>
<dbReference type="SUPFAM" id="SSF56935">
    <property type="entry name" value="Porins"/>
    <property type="match status" value="1"/>
</dbReference>
<accession>A0ABV5H2Q9</accession>
<dbReference type="Proteomes" id="UP001589590">
    <property type="component" value="Unassembled WGS sequence"/>
</dbReference>
<evidence type="ECO:0000256" key="2">
    <source>
        <dbReference type="ARBA" id="ARBA00022448"/>
    </source>
</evidence>
<keyword evidence="9 10" id="KW-0998">Cell outer membrane</keyword>
<dbReference type="PROSITE" id="PS52016">
    <property type="entry name" value="TONB_DEPENDENT_REC_3"/>
    <property type="match status" value="1"/>
</dbReference>
<evidence type="ECO:0000256" key="4">
    <source>
        <dbReference type="ARBA" id="ARBA00022692"/>
    </source>
</evidence>
<keyword evidence="3 10" id="KW-1134">Transmembrane beta strand</keyword>
<evidence type="ECO:0000256" key="1">
    <source>
        <dbReference type="ARBA" id="ARBA00004571"/>
    </source>
</evidence>
<dbReference type="Gene3D" id="2.60.40.1120">
    <property type="entry name" value="Carboxypeptidase-like, regulatory domain"/>
    <property type="match status" value="1"/>
</dbReference>
<sequence>MFKKNIYFTITIGLLSFLSFSQSPESIIKGVVLDESKNPVLGATVIIQNLNKGAVTNSSGAFKFSGAYNGTYTIVTAYLGYKTTTQNITIIPGQTKTLSVVLQEESTTLNEVLVTGKSLVQQVKERAYNVSVVDAKKLHTTTLDLGHALDRVSGVRIRESGGVGSQMSFSLNGFKGNQVRFFIDGVPMDNFGSSFQINNIPINLAERIEVYKGVVPVGLGADALGGAVNIITNTYKKNHVEASYSYGSFNTHRSSVNAIYVAKSGFVAQVNAFQNYSDNNYNVNVDVADLVTGEYFPNQTVERFHDTYHNESVIFKTGVVNKSFADQLLFGITLGQNYKEIQTGARVVSVFGDWHTKGTIIMPTLKYQKNNFFIKNLDFLFNANFNLGEEKNIDIENRRYNWFGDYKQYDDAGGERSYSLYKYKNNNGVSTANLNYKINDHSNVVVSNTFNTFSRVGHNELNPDSEIYEHPKKNKKNITGLGYDYKRDNWNASVFLKQYFQQNTFAQSYNPTGNYGDVAYNDYTDKFNATGYGLALTHFFNENLQLKASFEKSYRLPEANEIFGDEINLEGNKNLKPENSNNYNLGLSYWFYINKKHQFNINTSGFYRDAEDFIREKFSPNQAETTMDNLGGVTSTGIETEIRYQLENSLTIGANLTYQNLRNNTKYEEGQTVVSIVYKDRIPNMPYLYGNADVSYNFSNIGSKNRQLSVGYNALYVHAFYLYWPSLGGSGKLDVQEQISHDLNATFSYNKKLQFTLECRNLLDKNLYDNFSLQKPGRSFTGKIKYTFL</sequence>
<dbReference type="Pfam" id="PF13715">
    <property type="entry name" value="CarbopepD_reg_2"/>
    <property type="match status" value="1"/>
</dbReference>
<protein>
    <submittedName>
        <fullName evidence="14">TonB-dependent receptor</fullName>
    </submittedName>
</protein>
<evidence type="ECO:0000256" key="7">
    <source>
        <dbReference type="ARBA" id="ARBA00023136"/>
    </source>
</evidence>
<keyword evidence="7 10" id="KW-0472">Membrane</keyword>
<keyword evidence="4 10" id="KW-0812">Transmembrane</keyword>
<evidence type="ECO:0000256" key="6">
    <source>
        <dbReference type="ARBA" id="ARBA00023077"/>
    </source>
</evidence>
<name>A0ABV5H2Q9_9FLAO</name>
<evidence type="ECO:0000256" key="10">
    <source>
        <dbReference type="PROSITE-ProRule" id="PRU01360"/>
    </source>
</evidence>
<dbReference type="PANTHER" id="PTHR30069:SF29">
    <property type="entry name" value="HEMOGLOBIN AND HEMOGLOBIN-HAPTOGLOBIN-BINDING PROTEIN 1-RELATED"/>
    <property type="match status" value="1"/>
</dbReference>
<evidence type="ECO:0000259" key="12">
    <source>
        <dbReference type="Pfam" id="PF00593"/>
    </source>
</evidence>
<evidence type="ECO:0000259" key="13">
    <source>
        <dbReference type="Pfam" id="PF07715"/>
    </source>
</evidence>
<keyword evidence="15" id="KW-1185">Reference proteome</keyword>
<proteinExistence type="inferred from homology"/>
<comment type="caution">
    <text evidence="14">The sequence shown here is derived from an EMBL/GenBank/DDBJ whole genome shotgun (WGS) entry which is preliminary data.</text>
</comment>
<evidence type="ECO:0000256" key="5">
    <source>
        <dbReference type="ARBA" id="ARBA00022729"/>
    </source>
</evidence>
<evidence type="ECO:0000256" key="3">
    <source>
        <dbReference type="ARBA" id="ARBA00022452"/>
    </source>
</evidence>
<organism evidence="14 15">
    <name type="scientific">Algibacter miyuki</name>
    <dbReference type="NCBI Taxonomy" id="1306933"/>
    <lineage>
        <taxon>Bacteria</taxon>
        <taxon>Pseudomonadati</taxon>
        <taxon>Bacteroidota</taxon>
        <taxon>Flavobacteriia</taxon>
        <taxon>Flavobacteriales</taxon>
        <taxon>Flavobacteriaceae</taxon>
        <taxon>Algibacter</taxon>
    </lineage>
</organism>
<dbReference type="InterPro" id="IPR036942">
    <property type="entry name" value="Beta-barrel_TonB_sf"/>
</dbReference>
<keyword evidence="6 11" id="KW-0798">TonB box</keyword>
<dbReference type="Pfam" id="PF00593">
    <property type="entry name" value="TonB_dep_Rec_b-barrel"/>
    <property type="match status" value="1"/>
</dbReference>
<dbReference type="Gene3D" id="2.170.130.10">
    <property type="entry name" value="TonB-dependent receptor, plug domain"/>
    <property type="match status" value="1"/>
</dbReference>
<dbReference type="SUPFAM" id="SSF49464">
    <property type="entry name" value="Carboxypeptidase regulatory domain-like"/>
    <property type="match status" value="1"/>
</dbReference>
<feature type="domain" description="TonB-dependent receptor plug" evidence="13">
    <location>
        <begin position="124"/>
        <end position="227"/>
    </location>
</feature>
<dbReference type="InterPro" id="IPR037066">
    <property type="entry name" value="Plug_dom_sf"/>
</dbReference>
<dbReference type="Gene3D" id="2.40.170.20">
    <property type="entry name" value="TonB-dependent receptor, beta-barrel domain"/>
    <property type="match status" value="1"/>
</dbReference>